<evidence type="ECO:0000259" key="1">
    <source>
        <dbReference type="Pfam" id="PF13843"/>
    </source>
</evidence>
<organism evidence="2 3">
    <name type="scientific">Dryococelus australis</name>
    <dbReference type="NCBI Taxonomy" id="614101"/>
    <lineage>
        <taxon>Eukaryota</taxon>
        <taxon>Metazoa</taxon>
        <taxon>Ecdysozoa</taxon>
        <taxon>Arthropoda</taxon>
        <taxon>Hexapoda</taxon>
        <taxon>Insecta</taxon>
        <taxon>Pterygota</taxon>
        <taxon>Neoptera</taxon>
        <taxon>Polyneoptera</taxon>
        <taxon>Phasmatodea</taxon>
        <taxon>Verophasmatodea</taxon>
        <taxon>Anareolatae</taxon>
        <taxon>Phasmatidae</taxon>
        <taxon>Eurycanthinae</taxon>
        <taxon>Dryococelus</taxon>
    </lineage>
</organism>
<dbReference type="EMBL" id="JARBHB010000002">
    <property type="protein sequence ID" value="KAJ8893960.1"/>
    <property type="molecule type" value="Genomic_DNA"/>
</dbReference>
<gene>
    <name evidence="2" type="ORF">PR048_006561</name>
</gene>
<dbReference type="PANTHER" id="PTHR46599">
    <property type="entry name" value="PIGGYBAC TRANSPOSABLE ELEMENT-DERIVED PROTEIN 4"/>
    <property type="match status" value="1"/>
</dbReference>
<dbReference type="PANTHER" id="PTHR46599:SF2">
    <property type="entry name" value="PIGGYBAC TRANSPOSABLE ELEMENT-DERIVED PROTEIN 4-LIKE"/>
    <property type="match status" value="1"/>
</dbReference>
<dbReference type="Proteomes" id="UP001159363">
    <property type="component" value="Chromosome 2"/>
</dbReference>
<reference evidence="2 3" key="1">
    <citation type="submission" date="2023-02" db="EMBL/GenBank/DDBJ databases">
        <title>LHISI_Scaffold_Assembly.</title>
        <authorList>
            <person name="Stuart O.P."/>
            <person name="Cleave R."/>
            <person name="Magrath M.J.L."/>
            <person name="Mikheyev A.S."/>
        </authorList>
    </citation>
    <scope>NUCLEOTIDE SEQUENCE [LARGE SCALE GENOMIC DNA]</scope>
    <source>
        <strain evidence="2">Daus_M_001</strain>
        <tissue evidence="2">Leg muscle</tissue>
    </source>
</reference>
<dbReference type="Pfam" id="PF13843">
    <property type="entry name" value="DDE_Tnp_1_7"/>
    <property type="match status" value="1"/>
</dbReference>
<proteinExistence type="predicted"/>
<keyword evidence="3" id="KW-1185">Reference proteome</keyword>
<sequence length="156" mass="17921">MGIHQLPHLCIYSCSDTFLGVDSVSKTMILKFFKKRVEVLRLNYILEAEPKGMAGCDKLHKVWPLEKSLYKNCFKTYHHSNRLSVDECMIPFKGRSGLKQYLPLKPVKECYKVWCLADSVTGFVLKFKIYSGKIDSSDDLELGERVVLYLCSELAD</sequence>
<name>A0ABQ9IBB5_9NEOP</name>
<feature type="domain" description="PiggyBac transposable element-derived protein" evidence="1">
    <location>
        <begin position="1"/>
        <end position="154"/>
    </location>
</feature>
<evidence type="ECO:0000313" key="2">
    <source>
        <dbReference type="EMBL" id="KAJ8893960.1"/>
    </source>
</evidence>
<evidence type="ECO:0000313" key="3">
    <source>
        <dbReference type="Proteomes" id="UP001159363"/>
    </source>
</evidence>
<comment type="caution">
    <text evidence="2">The sequence shown here is derived from an EMBL/GenBank/DDBJ whole genome shotgun (WGS) entry which is preliminary data.</text>
</comment>
<accession>A0ABQ9IBB5</accession>
<dbReference type="InterPro" id="IPR029526">
    <property type="entry name" value="PGBD"/>
</dbReference>
<protein>
    <recommendedName>
        <fullName evidence="1">PiggyBac transposable element-derived protein domain-containing protein</fullName>
    </recommendedName>
</protein>